<accession>A0ACA9LW41</accession>
<proteinExistence type="predicted"/>
<reference evidence="1" key="1">
    <citation type="submission" date="2021-06" db="EMBL/GenBank/DDBJ databases">
        <authorList>
            <person name="Kallberg Y."/>
            <person name="Tangrot J."/>
            <person name="Rosling A."/>
        </authorList>
    </citation>
    <scope>NUCLEOTIDE SEQUENCE</scope>
    <source>
        <strain evidence="1">AU212A</strain>
    </source>
</reference>
<sequence>IDPIHKLTPKFCPKLREIVLHGVEVADFDTWFGEHKDLEVDQCDKDETLSEASRKIFQDLEILDLIDTTGFFNSHFNMLTKYCLKIRKVRMLRTSVVYSQVNINNGMISKNDSGWVDLK</sequence>
<gene>
    <name evidence="1" type="ORF">SCALOS_LOCUS5293</name>
</gene>
<keyword evidence="2" id="KW-1185">Reference proteome</keyword>
<evidence type="ECO:0000313" key="2">
    <source>
        <dbReference type="Proteomes" id="UP000789860"/>
    </source>
</evidence>
<protein>
    <submittedName>
        <fullName evidence="1">660_t:CDS:1</fullName>
    </submittedName>
</protein>
<name>A0ACA9LW41_9GLOM</name>
<evidence type="ECO:0000313" key="1">
    <source>
        <dbReference type="EMBL" id="CAG8554549.1"/>
    </source>
</evidence>
<organism evidence="1 2">
    <name type="scientific">Scutellospora calospora</name>
    <dbReference type="NCBI Taxonomy" id="85575"/>
    <lineage>
        <taxon>Eukaryota</taxon>
        <taxon>Fungi</taxon>
        <taxon>Fungi incertae sedis</taxon>
        <taxon>Mucoromycota</taxon>
        <taxon>Glomeromycotina</taxon>
        <taxon>Glomeromycetes</taxon>
        <taxon>Diversisporales</taxon>
        <taxon>Gigasporaceae</taxon>
        <taxon>Scutellospora</taxon>
    </lineage>
</organism>
<comment type="caution">
    <text evidence="1">The sequence shown here is derived from an EMBL/GenBank/DDBJ whole genome shotgun (WGS) entry which is preliminary data.</text>
</comment>
<feature type="non-terminal residue" evidence="1">
    <location>
        <position position="1"/>
    </location>
</feature>
<dbReference type="EMBL" id="CAJVPM010008382">
    <property type="protein sequence ID" value="CAG8554549.1"/>
    <property type="molecule type" value="Genomic_DNA"/>
</dbReference>
<dbReference type="Proteomes" id="UP000789860">
    <property type="component" value="Unassembled WGS sequence"/>
</dbReference>